<dbReference type="RefSeq" id="WP_013268764.1">
    <property type="nucleotide sequence ID" value="NC_014375.1"/>
</dbReference>
<evidence type="ECO:0000313" key="4">
    <source>
        <dbReference type="Proteomes" id="UP000002696"/>
    </source>
</evidence>
<dbReference type="BioCyc" id="BSUB633149:G1GM8-1343-MONOMER"/>
<dbReference type="HOGENOM" id="CLU_188919_0_0_5"/>
<feature type="compositionally biased region" description="Low complexity" evidence="1">
    <location>
        <begin position="36"/>
        <end position="65"/>
    </location>
</feature>
<dbReference type="InParanoid" id="D9QFU7"/>
<keyword evidence="4" id="KW-1185">Reference proteome</keyword>
<organism evidence="3 4">
    <name type="scientific">Brevundimonas subvibrioides (strain ATCC 15264 / DSM 4735 / LMG 14903 / NBRC 16000 / CB 81)</name>
    <name type="common">Caulobacter subvibrioides</name>
    <dbReference type="NCBI Taxonomy" id="633149"/>
    <lineage>
        <taxon>Bacteria</taxon>
        <taxon>Pseudomonadati</taxon>
        <taxon>Pseudomonadota</taxon>
        <taxon>Alphaproteobacteria</taxon>
        <taxon>Caulobacterales</taxon>
        <taxon>Caulobacteraceae</taxon>
        <taxon>Brevundimonas</taxon>
    </lineage>
</organism>
<evidence type="ECO:0000256" key="2">
    <source>
        <dbReference type="SAM" id="SignalP"/>
    </source>
</evidence>
<dbReference type="Proteomes" id="UP000002696">
    <property type="component" value="Chromosome"/>
</dbReference>
<feature type="chain" id="PRO_5003126565" description="Lipoprotein" evidence="2">
    <location>
        <begin position="19"/>
        <end position="84"/>
    </location>
</feature>
<proteinExistence type="predicted"/>
<dbReference type="PROSITE" id="PS51257">
    <property type="entry name" value="PROKAR_LIPOPROTEIN"/>
    <property type="match status" value="1"/>
</dbReference>
<feature type="region of interest" description="Disordered" evidence="1">
    <location>
        <begin position="21"/>
        <end position="84"/>
    </location>
</feature>
<sequence length="84" mass="8705">MKSLMIVAAVGAALALSACDEPYQEQTEIAPPPIEEPVAPSAADQTAPVADTTAPTTAPSTTTLPADERSSEQSVQPESETLFY</sequence>
<dbReference type="EMBL" id="CP002102">
    <property type="protein sequence ID" value="ADL00661.1"/>
    <property type="molecule type" value="Genomic_DNA"/>
</dbReference>
<feature type="compositionally biased region" description="Polar residues" evidence="1">
    <location>
        <begin position="72"/>
        <end position="84"/>
    </location>
</feature>
<reference evidence="4" key="1">
    <citation type="journal article" date="2011" name="J. Bacteriol.">
        <title>Genome sequences of eight morphologically diverse alphaproteobacteria.</title>
        <authorList>
            <consortium name="US DOE Joint Genome Institute"/>
            <person name="Brown P.J."/>
            <person name="Kysela D.T."/>
            <person name="Buechlein A."/>
            <person name="Hemmerich C."/>
            <person name="Brun Y.V."/>
        </authorList>
    </citation>
    <scope>NUCLEOTIDE SEQUENCE [LARGE SCALE GENOMIC DNA]</scope>
    <source>
        <strain evidence="4">ATCC 15264 / DSM 4735 / LMG 14903 / NBRC 16000 / CB 81</strain>
    </source>
</reference>
<name>D9QFU7_BRESC</name>
<evidence type="ECO:0000256" key="1">
    <source>
        <dbReference type="SAM" id="MobiDB-lite"/>
    </source>
</evidence>
<evidence type="ECO:0000313" key="3">
    <source>
        <dbReference type="EMBL" id="ADL00661.1"/>
    </source>
</evidence>
<dbReference type="AlphaFoldDB" id="D9QFU7"/>
<gene>
    <name evidence="3" type="ordered locus">Bresu_1349</name>
</gene>
<dbReference type="KEGG" id="bsb:Bresu_1349"/>
<dbReference type="STRING" id="633149.Bresu_1349"/>
<protein>
    <recommendedName>
        <fullName evidence="5">Lipoprotein</fullName>
    </recommendedName>
</protein>
<accession>D9QFU7</accession>
<feature type="signal peptide" evidence="2">
    <location>
        <begin position="1"/>
        <end position="18"/>
    </location>
</feature>
<keyword evidence="2" id="KW-0732">Signal</keyword>
<evidence type="ECO:0008006" key="5">
    <source>
        <dbReference type="Google" id="ProtNLM"/>
    </source>
</evidence>